<dbReference type="SUPFAM" id="SSF53901">
    <property type="entry name" value="Thiolase-like"/>
    <property type="match status" value="2"/>
</dbReference>
<name>A0A316DF54_9BACL</name>
<protein>
    <submittedName>
        <fullName evidence="5">3-oxoacyl-[acyl-carrier-protein] synthase II</fullName>
    </submittedName>
</protein>
<dbReference type="EMBL" id="QGGL01000001">
    <property type="protein sequence ID" value="PWK16192.1"/>
    <property type="molecule type" value="Genomic_DNA"/>
</dbReference>
<dbReference type="InterPro" id="IPR016039">
    <property type="entry name" value="Thiolase-like"/>
</dbReference>
<feature type="domain" description="Ketosynthase family 3 (KS3)" evidence="4">
    <location>
        <begin position="7"/>
        <end position="419"/>
    </location>
</feature>
<dbReference type="Gene3D" id="3.40.47.10">
    <property type="match status" value="1"/>
</dbReference>
<dbReference type="PROSITE" id="PS00606">
    <property type="entry name" value="KS3_1"/>
    <property type="match status" value="1"/>
</dbReference>
<gene>
    <name evidence="5" type="ORF">C7459_10153</name>
</gene>
<dbReference type="GO" id="GO:0004315">
    <property type="term" value="F:3-oxoacyl-[acyl-carrier-protein] synthase activity"/>
    <property type="evidence" value="ECO:0007669"/>
    <property type="project" value="InterPro"/>
</dbReference>
<evidence type="ECO:0000313" key="6">
    <source>
        <dbReference type="Proteomes" id="UP000245634"/>
    </source>
</evidence>
<dbReference type="SMART" id="SM00825">
    <property type="entry name" value="PKS_KS"/>
    <property type="match status" value="1"/>
</dbReference>
<dbReference type="CDD" id="cd00834">
    <property type="entry name" value="KAS_I_II"/>
    <property type="match status" value="1"/>
</dbReference>
<evidence type="ECO:0000256" key="1">
    <source>
        <dbReference type="ARBA" id="ARBA00008467"/>
    </source>
</evidence>
<dbReference type="NCBIfam" id="NF005589">
    <property type="entry name" value="PRK07314.1"/>
    <property type="match status" value="1"/>
</dbReference>
<reference evidence="5 6" key="1">
    <citation type="submission" date="2018-05" db="EMBL/GenBank/DDBJ databases">
        <title>Genomic Encyclopedia of Type Strains, Phase IV (KMG-IV): sequencing the most valuable type-strain genomes for metagenomic binning, comparative biology and taxonomic classification.</title>
        <authorList>
            <person name="Goeker M."/>
        </authorList>
    </citation>
    <scope>NUCLEOTIDE SEQUENCE [LARGE SCALE GENOMIC DNA]</scope>
    <source>
        <strain evidence="5 6">DSM 18773</strain>
    </source>
</reference>
<dbReference type="InterPro" id="IPR000794">
    <property type="entry name" value="Beta-ketoacyl_synthase"/>
</dbReference>
<dbReference type="Pfam" id="PF02801">
    <property type="entry name" value="Ketoacyl-synt_C"/>
    <property type="match status" value="1"/>
</dbReference>
<keyword evidence="2 3" id="KW-0808">Transferase</keyword>
<dbReference type="PANTHER" id="PTHR11712:SF336">
    <property type="entry name" value="3-OXOACYL-[ACYL-CARRIER-PROTEIN] SYNTHASE, MITOCHONDRIAL"/>
    <property type="match status" value="1"/>
</dbReference>
<dbReference type="Proteomes" id="UP000245634">
    <property type="component" value="Unassembled WGS sequence"/>
</dbReference>
<dbReference type="PROSITE" id="PS52004">
    <property type="entry name" value="KS3_2"/>
    <property type="match status" value="1"/>
</dbReference>
<proteinExistence type="inferred from homology"/>
<dbReference type="InterPro" id="IPR014031">
    <property type="entry name" value="Ketoacyl_synth_C"/>
</dbReference>
<evidence type="ECO:0000259" key="4">
    <source>
        <dbReference type="PROSITE" id="PS52004"/>
    </source>
</evidence>
<evidence type="ECO:0000313" key="5">
    <source>
        <dbReference type="EMBL" id="PWK16192.1"/>
    </source>
</evidence>
<dbReference type="InterPro" id="IPR018201">
    <property type="entry name" value="Ketoacyl_synth_AS"/>
</dbReference>
<organism evidence="5 6">
    <name type="scientific">Tumebacillus permanentifrigoris</name>
    <dbReference type="NCBI Taxonomy" id="378543"/>
    <lineage>
        <taxon>Bacteria</taxon>
        <taxon>Bacillati</taxon>
        <taxon>Bacillota</taxon>
        <taxon>Bacilli</taxon>
        <taxon>Bacillales</taxon>
        <taxon>Alicyclobacillaceae</taxon>
        <taxon>Tumebacillus</taxon>
    </lineage>
</organism>
<comment type="caution">
    <text evidence="5">The sequence shown here is derived from an EMBL/GenBank/DDBJ whole genome shotgun (WGS) entry which is preliminary data.</text>
</comment>
<dbReference type="RefSeq" id="WP_211320310.1">
    <property type="nucleotide sequence ID" value="NZ_QGGL01000001.1"/>
</dbReference>
<dbReference type="FunFam" id="3.40.47.10:FF:000029">
    <property type="entry name" value="3-oxoacyl-[acyl-carrier-protein] synthase 1"/>
    <property type="match status" value="1"/>
</dbReference>
<dbReference type="InterPro" id="IPR020841">
    <property type="entry name" value="PKS_Beta-ketoAc_synthase_dom"/>
</dbReference>
<dbReference type="GO" id="GO:0005829">
    <property type="term" value="C:cytosol"/>
    <property type="evidence" value="ECO:0007669"/>
    <property type="project" value="TreeGrafter"/>
</dbReference>
<evidence type="ECO:0000256" key="2">
    <source>
        <dbReference type="ARBA" id="ARBA00022679"/>
    </source>
</evidence>
<sequence length="420" mass="44163">MMNSQPNRRVVVTGMGAVTPFGVGVPLFSNALKKGQSGIRLLTQIDTTLVRTKGGGEVQAPLPTHSSLRFLNFATLAWREAWEQAGLAGHVDPSRLGVLLGTSRGAVRELELAHTLLEKRNPAAHGFLFADERPPALSELLPMLFPNFGSSPLGSSVASLCAAAGPVGTISAACASGTIAIGEAAQWIREGRCDAVVTGGAEAPFTPVSFAGVCSSKAMSDRWDDPATACRPFDRTRDGYVMGEGAGILVLEAEEHARARGAEIYGVVLGYAQTDDASHITVPTGDGLARAITLALQQAQLTPADLDYINAHGTSTELNDRWETWAVKKALGPQASRVPLSSTKSMTGHLLGAAGAVEAIATMLAMRESFLPPTINHHHLDPNCDLDYVPNSARPHTVRTAMSQSLGFGGHNAALVLACY</sequence>
<accession>A0A316DF54</accession>
<keyword evidence="6" id="KW-1185">Reference proteome</keyword>
<dbReference type="AlphaFoldDB" id="A0A316DF54"/>
<dbReference type="Pfam" id="PF00109">
    <property type="entry name" value="ketoacyl-synt"/>
    <property type="match status" value="1"/>
</dbReference>
<dbReference type="InterPro" id="IPR014030">
    <property type="entry name" value="Ketoacyl_synth_N"/>
</dbReference>
<dbReference type="PANTHER" id="PTHR11712">
    <property type="entry name" value="POLYKETIDE SYNTHASE-RELATED"/>
    <property type="match status" value="1"/>
</dbReference>
<evidence type="ECO:0000256" key="3">
    <source>
        <dbReference type="RuleBase" id="RU003694"/>
    </source>
</evidence>
<dbReference type="GO" id="GO:0006633">
    <property type="term" value="P:fatty acid biosynthetic process"/>
    <property type="evidence" value="ECO:0007669"/>
    <property type="project" value="InterPro"/>
</dbReference>
<comment type="similarity">
    <text evidence="1 3">Belongs to the thiolase-like superfamily. Beta-ketoacyl-ACP synthases family.</text>
</comment>